<protein>
    <submittedName>
        <fullName evidence="1">Uncharacterized protein</fullName>
    </submittedName>
</protein>
<accession>A0A3G1L2Y3</accession>
<evidence type="ECO:0000313" key="2">
    <source>
        <dbReference type="Proteomes" id="UP000269524"/>
    </source>
</evidence>
<name>A0A3G1L2Y3_9CAUD</name>
<dbReference type="EMBL" id="MG471392">
    <property type="protein sequence ID" value="ATW58424.1"/>
    <property type="molecule type" value="Genomic_DNA"/>
</dbReference>
<proteinExistence type="predicted"/>
<organism evidence="1 2">
    <name type="scientific">Salmonella phage BSP161</name>
    <dbReference type="NCBI Taxonomy" id="2053015"/>
    <lineage>
        <taxon>Viruses</taxon>
        <taxon>Duplodnaviria</taxon>
        <taxon>Heunggongvirae</taxon>
        <taxon>Uroviricota</taxon>
        <taxon>Caudoviricetes</taxon>
        <taxon>Autographivirales</taxon>
        <taxon>Autotranscriptaviridae</taxon>
        <taxon>Studiervirinae</taxon>
        <taxon>Berlinvirus</taxon>
        <taxon>Berlinvirus BSP161</taxon>
    </lineage>
</organism>
<sequence>MMIIHEMGMYDMIYRCVFVLALTYILTRK</sequence>
<evidence type="ECO:0000313" key="1">
    <source>
        <dbReference type="EMBL" id="ATW58424.1"/>
    </source>
</evidence>
<dbReference type="Proteomes" id="UP000269524">
    <property type="component" value="Segment"/>
</dbReference>
<gene>
    <name evidence="1" type="ORF">BSP161_0032</name>
</gene>
<reference evidence="1 2" key="1">
    <citation type="submission" date="2017-11" db="EMBL/GenBank/DDBJ databases">
        <title>Complete genome sequence of Salmonella Typhimurium bacteriophage BSP161.</title>
        <authorList>
            <person name="Bai J."/>
            <person name="Ryu S."/>
        </authorList>
    </citation>
    <scope>NUCLEOTIDE SEQUENCE [LARGE SCALE GENOMIC DNA]</scope>
</reference>
<keyword evidence="2" id="KW-1185">Reference proteome</keyword>